<dbReference type="FunFam" id="3.30.565.10:FF:000006">
    <property type="entry name" value="Sensor histidine kinase WalK"/>
    <property type="match status" value="1"/>
</dbReference>
<comment type="catalytic activity">
    <reaction evidence="1">
        <text>ATP + protein L-histidine = ADP + protein N-phospho-L-histidine.</text>
        <dbReference type="EC" id="2.7.13.3"/>
    </reaction>
</comment>
<dbReference type="PANTHER" id="PTHR43547:SF2">
    <property type="entry name" value="HYBRID SIGNAL TRANSDUCTION HISTIDINE KINASE C"/>
    <property type="match status" value="1"/>
</dbReference>
<keyword evidence="3" id="KW-0597">Phosphoprotein</keyword>
<gene>
    <name evidence="8" type="ORF">GCM10011379_56050</name>
</gene>
<dbReference type="SUPFAM" id="SSF55874">
    <property type="entry name" value="ATPase domain of HSP90 chaperone/DNA topoisomerase II/histidine kinase"/>
    <property type="match status" value="1"/>
</dbReference>
<keyword evidence="9" id="KW-1185">Reference proteome</keyword>
<dbReference type="AlphaFoldDB" id="A0A917J4E2"/>
<dbReference type="PROSITE" id="PS50109">
    <property type="entry name" value="HIS_KIN"/>
    <property type="match status" value="1"/>
</dbReference>
<keyword evidence="6" id="KW-0812">Transmembrane</keyword>
<sequence length="553" mass="62104">MSGMNKLRISWVFMAGTIVLIAAFQGYWLKKVYKEEYDALQRRTDILLKETVQGVQSERMKNMPLLVRPDRIDRIEIVSDTAKGRTTGLNAKAVITTKARTHTGSINDISDSVLKEKVVVTGIRHAIPDSLRGLLGRSDVKIVMGGRLPDSSERGVFINGYDDIPPPPPFFRMAIANTIDSLKRSVKKTKKGNTKDAQNIQKFIYELRQLDDSIPLRKLDTLYTKALKKEGIVLSHCLYMASLPNRKAGMDSVPQAGGKLSTRFAMAGFNAPFGYYAVFEKPLSYLGRKLLLPVGVSVLLIGVTTLSFVFMYRSLAAQRRLSEMKNGFISNITHELKTPVATVNVAIEALRNFNAIEDAARTKEYLDISAIELQRLNLLIDKVLRLSMFEKQTMELQPEEVDMNALIKEVTTGMRLQLEKANARVELQLPAEKIVVQGDRLHLTSVIYNLLDNAVKYSPGQPFIHVDLQKGDGELIFSVRDNGIGIATTYQKKVFEKFFRVPDNDRHNIRGYGLGLSYVAHIVQLHHGSITVHSEERKGSTFTIKLPFAYEQS</sequence>
<feature type="transmembrane region" description="Helical" evidence="6">
    <location>
        <begin position="290"/>
        <end position="312"/>
    </location>
</feature>
<evidence type="ECO:0000256" key="5">
    <source>
        <dbReference type="ARBA" id="ARBA00022777"/>
    </source>
</evidence>
<evidence type="ECO:0000256" key="6">
    <source>
        <dbReference type="SAM" id="Phobius"/>
    </source>
</evidence>
<dbReference type="InterPro" id="IPR036097">
    <property type="entry name" value="HisK_dim/P_sf"/>
</dbReference>
<dbReference type="CDD" id="cd00075">
    <property type="entry name" value="HATPase"/>
    <property type="match status" value="1"/>
</dbReference>
<dbReference type="SMART" id="SM00387">
    <property type="entry name" value="HATPase_c"/>
    <property type="match status" value="1"/>
</dbReference>
<dbReference type="GO" id="GO:0000155">
    <property type="term" value="F:phosphorelay sensor kinase activity"/>
    <property type="evidence" value="ECO:0007669"/>
    <property type="project" value="InterPro"/>
</dbReference>
<name>A0A917J4E2_9BACT</name>
<evidence type="ECO:0000313" key="8">
    <source>
        <dbReference type="EMBL" id="GGH82326.1"/>
    </source>
</evidence>
<keyword evidence="5" id="KW-0418">Kinase</keyword>
<dbReference type="EC" id="2.7.13.3" evidence="2"/>
<dbReference type="Proteomes" id="UP000627292">
    <property type="component" value="Unassembled WGS sequence"/>
</dbReference>
<evidence type="ECO:0000256" key="2">
    <source>
        <dbReference type="ARBA" id="ARBA00012438"/>
    </source>
</evidence>
<feature type="transmembrane region" description="Helical" evidence="6">
    <location>
        <begin position="12"/>
        <end position="29"/>
    </location>
</feature>
<protein>
    <recommendedName>
        <fullName evidence="2">histidine kinase</fullName>
        <ecNumber evidence="2">2.7.13.3</ecNumber>
    </recommendedName>
</protein>
<dbReference type="Gene3D" id="1.10.287.130">
    <property type="match status" value="1"/>
</dbReference>
<proteinExistence type="predicted"/>
<dbReference type="PRINTS" id="PR00344">
    <property type="entry name" value="BCTRLSENSOR"/>
</dbReference>
<dbReference type="InterPro" id="IPR003661">
    <property type="entry name" value="HisK_dim/P_dom"/>
</dbReference>
<dbReference type="SUPFAM" id="SSF47384">
    <property type="entry name" value="Homodimeric domain of signal transducing histidine kinase"/>
    <property type="match status" value="1"/>
</dbReference>
<dbReference type="EMBL" id="BMIB01000007">
    <property type="protein sequence ID" value="GGH82326.1"/>
    <property type="molecule type" value="Genomic_DNA"/>
</dbReference>
<reference evidence="8" key="2">
    <citation type="submission" date="2020-09" db="EMBL/GenBank/DDBJ databases">
        <authorList>
            <person name="Sun Q."/>
            <person name="Zhou Y."/>
        </authorList>
    </citation>
    <scope>NUCLEOTIDE SEQUENCE</scope>
    <source>
        <strain evidence="8">CGMCC 1.15290</strain>
    </source>
</reference>
<dbReference type="SMART" id="SM00388">
    <property type="entry name" value="HisKA"/>
    <property type="match status" value="1"/>
</dbReference>
<reference evidence="8" key="1">
    <citation type="journal article" date="2014" name="Int. J. Syst. Evol. Microbiol.">
        <title>Complete genome sequence of Corynebacterium casei LMG S-19264T (=DSM 44701T), isolated from a smear-ripened cheese.</title>
        <authorList>
            <consortium name="US DOE Joint Genome Institute (JGI-PGF)"/>
            <person name="Walter F."/>
            <person name="Albersmeier A."/>
            <person name="Kalinowski J."/>
            <person name="Ruckert C."/>
        </authorList>
    </citation>
    <scope>NUCLEOTIDE SEQUENCE</scope>
    <source>
        <strain evidence="8">CGMCC 1.15290</strain>
    </source>
</reference>
<keyword evidence="6" id="KW-1133">Transmembrane helix</keyword>
<dbReference type="Gene3D" id="3.30.565.10">
    <property type="entry name" value="Histidine kinase-like ATPase, C-terminal domain"/>
    <property type="match status" value="1"/>
</dbReference>
<dbReference type="InterPro" id="IPR005467">
    <property type="entry name" value="His_kinase_dom"/>
</dbReference>
<dbReference type="InterPro" id="IPR036890">
    <property type="entry name" value="HATPase_C_sf"/>
</dbReference>
<dbReference type="Pfam" id="PF02518">
    <property type="entry name" value="HATPase_c"/>
    <property type="match status" value="1"/>
</dbReference>
<evidence type="ECO:0000256" key="4">
    <source>
        <dbReference type="ARBA" id="ARBA00022679"/>
    </source>
</evidence>
<keyword evidence="6" id="KW-0472">Membrane</keyword>
<evidence type="ECO:0000313" key="9">
    <source>
        <dbReference type="Proteomes" id="UP000627292"/>
    </source>
</evidence>
<evidence type="ECO:0000256" key="1">
    <source>
        <dbReference type="ARBA" id="ARBA00000085"/>
    </source>
</evidence>
<dbReference type="InterPro" id="IPR004358">
    <property type="entry name" value="Sig_transdc_His_kin-like_C"/>
</dbReference>
<dbReference type="InterPro" id="IPR003594">
    <property type="entry name" value="HATPase_dom"/>
</dbReference>
<dbReference type="CDD" id="cd00082">
    <property type="entry name" value="HisKA"/>
    <property type="match status" value="1"/>
</dbReference>
<dbReference type="Pfam" id="PF00512">
    <property type="entry name" value="HisKA"/>
    <property type="match status" value="1"/>
</dbReference>
<comment type="caution">
    <text evidence="8">The sequence shown here is derived from an EMBL/GenBank/DDBJ whole genome shotgun (WGS) entry which is preliminary data.</text>
</comment>
<dbReference type="PANTHER" id="PTHR43547">
    <property type="entry name" value="TWO-COMPONENT HISTIDINE KINASE"/>
    <property type="match status" value="1"/>
</dbReference>
<organism evidence="8 9">
    <name type="scientific">Filimonas zeae</name>
    <dbReference type="NCBI Taxonomy" id="1737353"/>
    <lineage>
        <taxon>Bacteria</taxon>
        <taxon>Pseudomonadati</taxon>
        <taxon>Bacteroidota</taxon>
        <taxon>Chitinophagia</taxon>
        <taxon>Chitinophagales</taxon>
        <taxon>Chitinophagaceae</taxon>
        <taxon>Filimonas</taxon>
    </lineage>
</organism>
<evidence type="ECO:0000256" key="3">
    <source>
        <dbReference type="ARBA" id="ARBA00022553"/>
    </source>
</evidence>
<feature type="domain" description="Histidine kinase" evidence="7">
    <location>
        <begin position="331"/>
        <end position="550"/>
    </location>
</feature>
<accession>A0A917J4E2</accession>
<keyword evidence="4" id="KW-0808">Transferase</keyword>
<evidence type="ECO:0000259" key="7">
    <source>
        <dbReference type="PROSITE" id="PS50109"/>
    </source>
</evidence>